<evidence type="ECO:0000313" key="1">
    <source>
        <dbReference type="EMBL" id="QEE25640.1"/>
    </source>
</evidence>
<name>A0A5B9E4U5_9GAMM</name>
<dbReference type="RefSeq" id="WP_147627967.1">
    <property type="nucleotide sequence ID" value="NZ_CP042807.1"/>
</dbReference>
<dbReference type="KEGG" id="rgl:CS053_14860"/>
<sequence>MESQESKFRIEYPEGDELLGRISAIFAKNGGSKEIDHLRWQYVDNYGGGAYSAFAVSETGDDAAVYSLFKVRARFEGKEVVACQSLDTLTDKDYRGKGLFSILAASVNERCDAEDVSFIYGFPNDKSGPGFFKKLQWESLGFPPFMLRVNNIGYLLKRLMGWNVRVPSIVSQSLQYILNFSRKKIGNYEVREGSGFISDYDAIWTSFSKGVENTVIRDAGYLRWRYLSRPGSEYQYISIYRGDQLCATTIYALRDKHDGRVGYIMDVVFSSGHERAGSLAVGEALRALCSSDVDIILAWAPKCSKTRGSYLANLFFSLPRKLQPIKLFVGMRRCPPSGRLDGHELFLSYADSDTV</sequence>
<accession>A0A5B9E4U5</accession>
<dbReference type="GO" id="GO:0016740">
    <property type="term" value="F:transferase activity"/>
    <property type="evidence" value="ECO:0007669"/>
    <property type="project" value="UniProtKB-KW"/>
</dbReference>
<dbReference type="Gene3D" id="3.40.630.30">
    <property type="match status" value="1"/>
</dbReference>
<gene>
    <name evidence="1" type="ORF">CS053_14860</name>
</gene>
<proteinExistence type="predicted"/>
<dbReference type="Proteomes" id="UP000321807">
    <property type="component" value="Chromosome"/>
</dbReference>
<dbReference type="Pfam" id="PF13527">
    <property type="entry name" value="Acetyltransf_9"/>
    <property type="match status" value="1"/>
</dbReference>
<dbReference type="AlphaFoldDB" id="A0A5B9E4U5"/>
<reference evidence="1 2" key="1">
    <citation type="submission" date="2019-08" db="EMBL/GenBank/DDBJ databases">
        <title>Complete genome sequence of Rhodanobacter glycinis strain T01E-68 isolated from tomato root.</title>
        <authorList>
            <person name="Weon H.-Y."/>
            <person name="Lee S.A."/>
        </authorList>
    </citation>
    <scope>NUCLEOTIDE SEQUENCE [LARGE SCALE GENOMIC DNA]</scope>
    <source>
        <strain evidence="1 2">T01E-68</strain>
    </source>
</reference>
<keyword evidence="1" id="KW-0808">Transferase</keyword>
<protein>
    <submittedName>
        <fullName evidence="1">GNAT family N-acetyltransferase</fullName>
    </submittedName>
</protein>
<organism evidence="1 2">
    <name type="scientific">Rhodanobacter glycinis</name>
    <dbReference type="NCBI Taxonomy" id="582702"/>
    <lineage>
        <taxon>Bacteria</taxon>
        <taxon>Pseudomonadati</taxon>
        <taxon>Pseudomonadota</taxon>
        <taxon>Gammaproteobacteria</taxon>
        <taxon>Lysobacterales</taxon>
        <taxon>Rhodanobacteraceae</taxon>
        <taxon>Rhodanobacter</taxon>
    </lineage>
</organism>
<dbReference type="EMBL" id="CP042807">
    <property type="protein sequence ID" value="QEE25640.1"/>
    <property type="molecule type" value="Genomic_DNA"/>
</dbReference>
<dbReference type="SUPFAM" id="SSF55729">
    <property type="entry name" value="Acyl-CoA N-acyltransferases (Nat)"/>
    <property type="match status" value="1"/>
</dbReference>
<dbReference type="InterPro" id="IPR016181">
    <property type="entry name" value="Acyl_CoA_acyltransferase"/>
</dbReference>
<evidence type="ECO:0000313" key="2">
    <source>
        <dbReference type="Proteomes" id="UP000321807"/>
    </source>
</evidence>